<evidence type="ECO:0000313" key="3">
    <source>
        <dbReference type="Proteomes" id="UP001358417"/>
    </source>
</evidence>
<comment type="caution">
    <text evidence="2">The sequence shown here is derived from an EMBL/GenBank/DDBJ whole genome shotgun (WGS) entry which is preliminary data.</text>
</comment>
<feature type="compositionally biased region" description="Basic and acidic residues" evidence="1">
    <location>
        <begin position="37"/>
        <end position="56"/>
    </location>
</feature>
<proteinExistence type="predicted"/>
<accession>A0AAV9N4X2</accession>
<feature type="region of interest" description="Disordered" evidence="1">
    <location>
        <begin position="29"/>
        <end position="64"/>
    </location>
</feature>
<dbReference type="AlphaFoldDB" id="A0AAV9N4X2"/>
<evidence type="ECO:0000256" key="1">
    <source>
        <dbReference type="SAM" id="MobiDB-lite"/>
    </source>
</evidence>
<dbReference type="EMBL" id="JAVRRD010000023">
    <property type="protein sequence ID" value="KAK5047971.1"/>
    <property type="molecule type" value="Genomic_DNA"/>
</dbReference>
<protein>
    <submittedName>
        <fullName evidence="2">Uncharacterized protein</fullName>
    </submittedName>
</protein>
<organism evidence="2 3">
    <name type="scientific">Exophiala bonariae</name>
    <dbReference type="NCBI Taxonomy" id="1690606"/>
    <lineage>
        <taxon>Eukaryota</taxon>
        <taxon>Fungi</taxon>
        <taxon>Dikarya</taxon>
        <taxon>Ascomycota</taxon>
        <taxon>Pezizomycotina</taxon>
        <taxon>Eurotiomycetes</taxon>
        <taxon>Chaetothyriomycetidae</taxon>
        <taxon>Chaetothyriales</taxon>
        <taxon>Herpotrichiellaceae</taxon>
        <taxon>Exophiala</taxon>
    </lineage>
</organism>
<evidence type="ECO:0000313" key="2">
    <source>
        <dbReference type="EMBL" id="KAK5047971.1"/>
    </source>
</evidence>
<keyword evidence="3" id="KW-1185">Reference proteome</keyword>
<reference evidence="2 3" key="1">
    <citation type="submission" date="2023-08" db="EMBL/GenBank/DDBJ databases">
        <title>Black Yeasts Isolated from many extreme environments.</title>
        <authorList>
            <person name="Coleine C."/>
            <person name="Stajich J.E."/>
            <person name="Selbmann L."/>
        </authorList>
    </citation>
    <scope>NUCLEOTIDE SEQUENCE [LARGE SCALE GENOMIC DNA]</scope>
    <source>
        <strain evidence="2 3">CCFEE 5792</strain>
    </source>
</reference>
<dbReference type="GeneID" id="89974333"/>
<dbReference type="Proteomes" id="UP001358417">
    <property type="component" value="Unassembled WGS sequence"/>
</dbReference>
<sequence>MGASLKTPGGPSDTKQRSKFVRSIRSNLFSNECTPDPTRERQSHRRCSGDGDDRRRYSFGSISGSPQKPIETLVWREVDSDIVETERFIYRLVDRHRHETRNFNGRAADGIWLALFPTAQCKCCTLPTAHFYARKCAGITYKQFDPTKPSCWSSVYGSDGRFMYWSRILRDINSYITLVLTSGADAREIHLALKLWDGMMTQAERELRHAREAVVGSANANMPLVAGKCRMVSAPAPTPADKDVKQTGRKRIIWARCQKLSCKYHDTRVPRKSNGEPTTEARVLLMTSDPMKKADNVKQTRLPGQSRRSSRPFVPMSAIAELAED</sequence>
<dbReference type="RefSeq" id="XP_064703477.1">
    <property type="nucleotide sequence ID" value="XM_064849722.1"/>
</dbReference>
<gene>
    <name evidence="2" type="ORF">LTR84_006161</name>
</gene>
<feature type="region of interest" description="Disordered" evidence="1">
    <location>
        <begin position="286"/>
        <end position="325"/>
    </location>
</feature>
<name>A0AAV9N4X2_9EURO</name>